<evidence type="ECO:0000313" key="7">
    <source>
        <dbReference type="EMBL" id="ARU54322.1"/>
    </source>
</evidence>
<keyword evidence="5 6" id="KW-0472">Membrane</keyword>
<evidence type="ECO:0000256" key="5">
    <source>
        <dbReference type="ARBA" id="ARBA00023136"/>
    </source>
</evidence>
<feature type="transmembrane region" description="Helical" evidence="6">
    <location>
        <begin position="37"/>
        <end position="63"/>
    </location>
</feature>
<sequence>MFEAVITLVSVTALLLGSPGPAPIALSASGATYGVRNSAPFLCGILSGLGFAIIGAAVGLALLLATFPKVAYAVQLLGAIYVLYIAYKIATAPFLALNSDRSELAPTFWDGFILNLLNPKAYAAFFAIFSQFQLPVNNAFSSELLTGLVCLAVAAVVDVVWLLMGGLIRPVLSSPKKSRIVRVSMSVSMVVVVAIALVQQQGLLTIQA</sequence>
<keyword evidence="3 6" id="KW-0812">Transmembrane</keyword>
<keyword evidence="4 6" id="KW-1133">Transmembrane helix</keyword>
<name>A0A1Y0I1J9_9GAMM</name>
<evidence type="ECO:0000256" key="4">
    <source>
        <dbReference type="ARBA" id="ARBA00022989"/>
    </source>
</evidence>
<accession>A0A1Y0I1J9</accession>
<dbReference type="GO" id="GO:0033228">
    <property type="term" value="P:cysteine export across plasma membrane"/>
    <property type="evidence" value="ECO:0007669"/>
    <property type="project" value="TreeGrafter"/>
</dbReference>
<comment type="subcellular location">
    <subcellularLocation>
        <location evidence="1">Cell membrane</location>
        <topology evidence="1">Multi-pass membrane protein</topology>
    </subcellularLocation>
</comment>
<dbReference type="RefSeq" id="WP_087459538.1">
    <property type="nucleotide sequence ID" value="NZ_CP021425.1"/>
</dbReference>
<proteinExistence type="predicted"/>
<dbReference type="KEGG" id="ome:OLMES_0215"/>
<keyword evidence="8" id="KW-1185">Reference proteome</keyword>
<dbReference type="InterPro" id="IPR001123">
    <property type="entry name" value="LeuE-type"/>
</dbReference>
<evidence type="ECO:0000313" key="8">
    <source>
        <dbReference type="Proteomes" id="UP000196027"/>
    </source>
</evidence>
<dbReference type="Pfam" id="PF01810">
    <property type="entry name" value="LysE"/>
    <property type="match status" value="1"/>
</dbReference>
<dbReference type="OrthoDB" id="9812084at2"/>
<feature type="transmembrane region" description="Helical" evidence="6">
    <location>
        <begin position="70"/>
        <end position="90"/>
    </location>
</feature>
<organism evidence="7 8">
    <name type="scientific">Oleiphilus messinensis</name>
    <dbReference type="NCBI Taxonomy" id="141451"/>
    <lineage>
        <taxon>Bacteria</taxon>
        <taxon>Pseudomonadati</taxon>
        <taxon>Pseudomonadota</taxon>
        <taxon>Gammaproteobacteria</taxon>
        <taxon>Oceanospirillales</taxon>
        <taxon>Oleiphilaceae</taxon>
        <taxon>Oleiphilus</taxon>
    </lineage>
</organism>
<evidence type="ECO:0000256" key="1">
    <source>
        <dbReference type="ARBA" id="ARBA00004651"/>
    </source>
</evidence>
<dbReference type="Proteomes" id="UP000196027">
    <property type="component" value="Chromosome"/>
</dbReference>
<dbReference type="GO" id="GO:0005886">
    <property type="term" value="C:plasma membrane"/>
    <property type="evidence" value="ECO:0007669"/>
    <property type="project" value="UniProtKB-SubCell"/>
</dbReference>
<feature type="transmembrane region" description="Helical" evidence="6">
    <location>
        <begin position="144"/>
        <end position="168"/>
    </location>
</feature>
<gene>
    <name evidence="7" type="ORF">OLMES_0215</name>
</gene>
<evidence type="ECO:0000256" key="3">
    <source>
        <dbReference type="ARBA" id="ARBA00022692"/>
    </source>
</evidence>
<dbReference type="PANTHER" id="PTHR30086:SF20">
    <property type="entry name" value="ARGININE EXPORTER PROTEIN ARGO-RELATED"/>
    <property type="match status" value="1"/>
</dbReference>
<dbReference type="GO" id="GO:0015171">
    <property type="term" value="F:amino acid transmembrane transporter activity"/>
    <property type="evidence" value="ECO:0007669"/>
    <property type="project" value="TreeGrafter"/>
</dbReference>
<dbReference type="PANTHER" id="PTHR30086">
    <property type="entry name" value="ARGININE EXPORTER PROTEIN ARGO"/>
    <property type="match status" value="1"/>
</dbReference>
<reference evidence="7 8" key="1">
    <citation type="submission" date="2017-05" db="EMBL/GenBank/DDBJ databases">
        <title>Genomic insights into alkan degradation activity of Oleiphilus messinensis.</title>
        <authorList>
            <person name="Kozyavkin S.A."/>
            <person name="Slesarev A.I."/>
            <person name="Golyshin P.N."/>
            <person name="Korzhenkov A."/>
            <person name="Golyshina O.N."/>
            <person name="Toshchakov S.V."/>
        </authorList>
    </citation>
    <scope>NUCLEOTIDE SEQUENCE [LARGE SCALE GENOMIC DNA]</scope>
    <source>
        <strain evidence="7 8">ME102</strain>
    </source>
</reference>
<evidence type="ECO:0000256" key="2">
    <source>
        <dbReference type="ARBA" id="ARBA00022475"/>
    </source>
</evidence>
<keyword evidence="2" id="KW-1003">Cell membrane</keyword>
<evidence type="ECO:0000256" key="6">
    <source>
        <dbReference type="SAM" id="Phobius"/>
    </source>
</evidence>
<feature type="transmembrane region" description="Helical" evidence="6">
    <location>
        <begin position="180"/>
        <end position="198"/>
    </location>
</feature>
<protein>
    <submittedName>
        <fullName evidence="7">Lysine exporter protein LysE/YggA</fullName>
    </submittedName>
</protein>
<dbReference type="AlphaFoldDB" id="A0A1Y0I1J9"/>
<dbReference type="EMBL" id="CP021425">
    <property type="protein sequence ID" value="ARU54322.1"/>
    <property type="molecule type" value="Genomic_DNA"/>
</dbReference>